<keyword evidence="3" id="KW-0804">Transcription</keyword>
<dbReference type="CDD" id="cd07377">
    <property type="entry name" value="WHTH_GntR"/>
    <property type="match status" value="1"/>
</dbReference>
<dbReference type="EMBL" id="AQRC01000002">
    <property type="protein sequence ID" value="KFE36489.1"/>
    <property type="molecule type" value="Genomic_DNA"/>
</dbReference>
<dbReference type="Gene3D" id="1.10.10.10">
    <property type="entry name" value="Winged helix-like DNA-binding domain superfamily/Winged helix DNA-binding domain"/>
    <property type="match status" value="1"/>
</dbReference>
<dbReference type="Pfam" id="PF07729">
    <property type="entry name" value="FCD"/>
    <property type="match status" value="1"/>
</dbReference>
<dbReference type="GO" id="GO:0003700">
    <property type="term" value="F:DNA-binding transcription factor activity"/>
    <property type="evidence" value="ECO:0007669"/>
    <property type="project" value="InterPro"/>
</dbReference>
<dbReference type="Gene3D" id="1.20.120.530">
    <property type="entry name" value="GntR ligand-binding domain-like"/>
    <property type="match status" value="1"/>
</dbReference>
<dbReference type="InterPro" id="IPR000524">
    <property type="entry name" value="Tscrpt_reg_HTH_GntR"/>
</dbReference>
<comment type="caution">
    <text evidence="5">The sequence shown here is derived from an EMBL/GenBank/DDBJ whole genome shotgun (WGS) entry which is preliminary data.</text>
</comment>
<evidence type="ECO:0000256" key="2">
    <source>
        <dbReference type="ARBA" id="ARBA00023125"/>
    </source>
</evidence>
<name>A0A085U0J2_9RHOB</name>
<feature type="domain" description="HTH gntR-type" evidence="4">
    <location>
        <begin position="17"/>
        <end position="84"/>
    </location>
</feature>
<dbReference type="AlphaFoldDB" id="A0A085U0J2"/>
<dbReference type="InterPro" id="IPR008920">
    <property type="entry name" value="TF_FadR/GntR_C"/>
</dbReference>
<organism evidence="5 6">
    <name type="scientific">Thioclava atlantica</name>
    <dbReference type="NCBI Taxonomy" id="1317124"/>
    <lineage>
        <taxon>Bacteria</taxon>
        <taxon>Pseudomonadati</taxon>
        <taxon>Pseudomonadota</taxon>
        <taxon>Alphaproteobacteria</taxon>
        <taxon>Rhodobacterales</taxon>
        <taxon>Paracoccaceae</taxon>
        <taxon>Thioclava</taxon>
    </lineage>
</organism>
<dbReference type="GO" id="GO:0003677">
    <property type="term" value="F:DNA binding"/>
    <property type="evidence" value="ECO:0007669"/>
    <property type="project" value="UniProtKB-KW"/>
</dbReference>
<accession>A0A085U0J2</accession>
<dbReference type="InterPro" id="IPR036388">
    <property type="entry name" value="WH-like_DNA-bd_sf"/>
</dbReference>
<dbReference type="Pfam" id="PF00392">
    <property type="entry name" value="GntR"/>
    <property type="match status" value="1"/>
</dbReference>
<dbReference type="SMART" id="SM00895">
    <property type="entry name" value="FCD"/>
    <property type="match status" value="1"/>
</dbReference>
<proteinExistence type="predicted"/>
<dbReference type="PANTHER" id="PTHR43537">
    <property type="entry name" value="TRANSCRIPTIONAL REGULATOR, GNTR FAMILY"/>
    <property type="match status" value="1"/>
</dbReference>
<dbReference type="SUPFAM" id="SSF48008">
    <property type="entry name" value="GntR ligand-binding domain-like"/>
    <property type="match status" value="1"/>
</dbReference>
<gene>
    <name evidence="5" type="ORF">DW2_04234</name>
</gene>
<keyword evidence="1" id="KW-0805">Transcription regulation</keyword>
<evidence type="ECO:0000259" key="4">
    <source>
        <dbReference type="PROSITE" id="PS50949"/>
    </source>
</evidence>
<dbReference type="STRING" id="1317124.DW2_04234"/>
<reference evidence="5 6" key="2">
    <citation type="journal article" date="2015" name="Antonie Van Leeuwenhoek">
        <title>Thioclava indica sp. nov., isolated from surface seawater of the Indian Ocean.</title>
        <authorList>
            <person name="Liu Y."/>
            <person name="Lai Q."/>
            <person name="Du J."/>
            <person name="Xu H."/>
            <person name="Jiang L."/>
            <person name="Shao Z."/>
        </authorList>
    </citation>
    <scope>NUCLEOTIDE SEQUENCE [LARGE SCALE GENOMIC DNA]</scope>
    <source>
        <strain evidence="5 6">13D2W-2</strain>
    </source>
</reference>
<dbReference type="SMART" id="SM00345">
    <property type="entry name" value="HTH_GNTR"/>
    <property type="match status" value="1"/>
</dbReference>
<dbReference type="PROSITE" id="PS50949">
    <property type="entry name" value="HTH_GNTR"/>
    <property type="match status" value="1"/>
</dbReference>
<keyword evidence="6" id="KW-1185">Reference proteome</keyword>
<dbReference type="eggNOG" id="COG1802">
    <property type="taxonomic scope" value="Bacteria"/>
</dbReference>
<sequence>MMPAPVFLPPLELTNRPTVSDQVFAHLHRQVLSLELPPGTKLSEVDVAKQMGVSRQPVRDAFYRLSKQGFLVIRPQRATTVSLISAVAVMQARFIRTALEVETVRVATEALTEGDLAALRDLIEEQRKAMEQGDKVLFHKLDDQFHREICIRSGLDFTWELIAENKGHMDRVRMLSLSFASRDAFDDHQQILAALEARDLEQATQAMRDHLARILDQIGRIRSDHAELFDPEPERE</sequence>
<protein>
    <submittedName>
        <fullName evidence="5">GntR family transcriptional regulator</fullName>
    </submittedName>
</protein>
<dbReference type="InterPro" id="IPR036390">
    <property type="entry name" value="WH_DNA-bd_sf"/>
</dbReference>
<evidence type="ECO:0000313" key="5">
    <source>
        <dbReference type="EMBL" id="KFE36489.1"/>
    </source>
</evidence>
<reference evidence="6" key="1">
    <citation type="submission" date="2013-04" db="EMBL/GenBank/DDBJ databases">
        <title>Thioclava sp. 13D2W-2 Genome Sequencing.</title>
        <authorList>
            <person name="Lai Q."/>
            <person name="Li G."/>
            <person name="Shao Z."/>
        </authorList>
    </citation>
    <scope>NUCLEOTIDE SEQUENCE [LARGE SCALE GENOMIC DNA]</scope>
    <source>
        <strain evidence="6">13D2W-2</strain>
    </source>
</reference>
<dbReference type="SUPFAM" id="SSF46785">
    <property type="entry name" value="Winged helix' DNA-binding domain"/>
    <property type="match status" value="1"/>
</dbReference>
<evidence type="ECO:0000313" key="6">
    <source>
        <dbReference type="Proteomes" id="UP000028607"/>
    </source>
</evidence>
<dbReference type="Proteomes" id="UP000028607">
    <property type="component" value="Unassembled WGS sequence"/>
</dbReference>
<dbReference type="PATRIC" id="fig|1317124.6.peg.858"/>
<keyword evidence="2" id="KW-0238">DNA-binding</keyword>
<evidence type="ECO:0000256" key="3">
    <source>
        <dbReference type="ARBA" id="ARBA00023163"/>
    </source>
</evidence>
<dbReference type="InterPro" id="IPR011711">
    <property type="entry name" value="GntR_C"/>
</dbReference>
<dbReference type="PANTHER" id="PTHR43537:SF51">
    <property type="entry name" value="HTH-TYPE TRANSCRIPTIONAL REGULATOR LGOR-RELATED"/>
    <property type="match status" value="1"/>
</dbReference>
<evidence type="ECO:0000256" key="1">
    <source>
        <dbReference type="ARBA" id="ARBA00023015"/>
    </source>
</evidence>